<comment type="caution">
    <text evidence="1">The sequence shown here is derived from an EMBL/GenBank/DDBJ whole genome shotgun (WGS) entry which is preliminary data.</text>
</comment>
<reference evidence="1" key="1">
    <citation type="submission" date="2013-08" db="EMBL/GenBank/DDBJ databases">
        <authorList>
            <person name="Mendez C."/>
            <person name="Richter M."/>
            <person name="Ferrer M."/>
            <person name="Sanchez J."/>
        </authorList>
    </citation>
    <scope>NUCLEOTIDE SEQUENCE</scope>
</reference>
<protein>
    <submittedName>
        <fullName evidence="1">Type I restriction-modification system restriction subunit</fullName>
    </submittedName>
</protein>
<dbReference type="EMBL" id="AUZY01011866">
    <property type="protein sequence ID" value="EQD32321.1"/>
    <property type="molecule type" value="Genomic_DNA"/>
</dbReference>
<dbReference type="AlphaFoldDB" id="T0YAT0"/>
<evidence type="ECO:0000313" key="1">
    <source>
        <dbReference type="EMBL" id="EQD32321.1"/>
    </source>
</evidence>
<organism evidence="1">
    <name type="scientific">mine drainage metagenome</name>
    <dbReference type="NCBI Taxonomy" id="410659"/>
    <lineage>
        <taxon>unclassified sequences</taxon>
        <taxon>metagenomes</taxon>
        <taxon>ecological metagenomes</taxon>
    </lineage>
</organism>
<feature type="non-terminal residue" evidence="1">
    <location>
        <position position="96"/>
    </location>
</feature>
<reference evidence="1" key="2">
    <citation type="journal article" date="2014" name="ISME J.">
        <title>Microbial stratification in low pH oxic and suboxic macroscopic growths along an acid mine drainage.</title>
        <authorList>
            <person name="Mendez-Garcia C."/>
            <person name="Mesa V."/>
            <person name="Sprenger R.R."/>
            <person name="Richter M."/>
            <person name="Diez M.S."/>
            <person name="Solano J."/>
            <person name="Bargiela R."/>
            <person name="Golyshina O.V."/>
            <person name="Manteca A."/>
            <person name="Ramos J.L."/>
            <person name="Gallego J.R."/>
            <person name="Llorente I."/>
            <person name="Martins Dos Santos V.A."/>
            <person name="Jensen O.N."/>
            <person name="Pelaez A.I."/>
            <person name="Sanchez J."/>
            <person name="Ferrer M."/>
        </authorList>
    </citation>
    <scope>NUCLEOTIDE SEQUENCE</scope>
</reference>
<gene>
    <name evidence="1" type="ORF">B1B_17739</name>
</gene>
<accession>T0YAT0</accession>
<name>T0YAT0_9ZZZZ</name>
<feature type="non-terminal residue" evidence="1">
    <location>
        <position position="1"/>
    </location>
</feature>
<sequence>DEVVTRFNDLEIEDQEKFRKLLRDYLRTYAFLSQIISFSDIDLEKLYAFVKYLLRKLPVRRESLPLEILRQVDLDSYRIELINQSEIRLKESEKSL</sequence>
<proteinExistence type="predicted"/>